<feature type="compositionally biased region" description="Basic residues" evidence="1">
    <location>
        <begin position="19"/>
        <end position="28"/>
    </location>
</feature>
<dbReference type="EMBL" id="JAWQEG010008700">
    <property type="protein sequence ID" value="KAK3849804.1"/>
    <property type="molecule type" value="Genomic_DNA"/>
</dbReference>
<feature type="non-terminal residue" evidence="2">
    <location>
        <position position="1"/>
    </location>
</feature>
<keyword evidence="3" id="KW-1185">Reference proteome</keyword>
<reference evidence="2" key="1">
    <citation type="submission" date="2023-10" db="EMBL/GenBank/DDBJ databases">
        <title>Genome assemblies of two species of porcelain crab, Petrolisthes cinctipes and Petrolisthes manimaculis (Anomura: Porcellanidae).</title>
        <authorList>
            <person name="Angst P."/>
        </authorList>
    </citation>
    <scope>NUCLEOTIDE SEQUENCE</scope>
    <source>
        <strain evidence="2">PB745_01</strain>
        <tissue evidence="2">Gill</tissue>
    </source>
</reference>
<name>A0AAE1BHM2_PETCI</name>
<protein>
    <submittedName>
        <fullName evidence="2">Uncharacterized protein</fullName>
    </submittedName>
</protein>
<evidence type="ECO:0000256" key="1">
    <source>
        <dbReference type="SAM" id="MobiDB-lite"/>
    </source>
</evidence>
<sequence length="56" mass="5985">KEGGMKGRSGGRVKERKGGAKKVGRRSGRRVEERRGGEKEVGSEGGKEGRMEGGKK</sequence>
<evidence type="ECO:0000313" key="2">
    <source>
        <dbReference type="EMBL" id="KAK3849804.1"/>
    </source>
</evidence>
<gene>
    <name evidence="2" type="ORF">Pcinc_043455</name>
</gene>
<evidence type="ECO:0000313" key="3">
    <source>
        <dbReference type="Proteomes" id="UP001286313"/>
    </source>
</evidence>
<proteinExistence type="predicted"/>
<feature type="compositionally biased region" description="Basic and acidic residues" evidence="1">
    <location>
        <begin position="29"/>
        <end position="56"/>
    </location>
</feature>
<dbReference type="Proteomes" id="UP001286313">
    <property type="component" value="Unassembled WGS sequence"/>
</dbReference>
<feature type="region of interest" description="Disordered" evidence="1">
    <location>
        <begin position="1"/>
        <end position="56"/>
    </location>
</feature>
<comment type="caution">
    <text evidence="2">The sequence shown here is derived from an EMBL/GenBank/DDBJ whole genome shotgun (WGS) entry which is preliminary data.</text>
</comment>
<dbReference type="AlphaFoldDB" id="A0AAE1BHM2"/>
<organism evidence="2 3">
    <name type="scientific">Petrolisthes cinctipes</name>
    <name type="common">Flat porcelain crab</name>
    <dbReference type="NCBI Taxonomy" id="88211"/>
    <lineage>
        <taxon>Eukaryota</taxon>
        <taxon>Metazoa</taxon>
        <taxon>Ecdysozoa</taxon>
        <taxon>Arthropoda</taxon>
        <taxon>Crustacea</taxon>
        <taxon>Multicrustacea</taxon>
        <taxon>Malacostraca</taxon>
        <taxon>Eumalacostraca</taxon>
        <taxon>Eucarida</taxon>
        <taxon>Decapoda</taxon>
        <taxon>Pleocyemata</taxon>
        <taxon>Anomura</taxon>
        <taxon>Galatheoidea</taxon>
        <taxon>Porcellanidae</taxon>
        <taxon>Petrolisthes</taxon>
    </lineage>
</organism>
<accession>A0AAE1BHM2</accession>